<evidence type="ECO:0000256" key="4">
    <source>
        <dbReference type="ARBA" id="ARBA00022840"/>
    </source>
</evidence>
<feature type="domain" description="Aminoacyl-transfer RNA synthetases class-II family profile" evidence="10">
    <location>
        <begin position="288"/>
        <end position="514"/>
    </location>
</feature>
<evidence type="ECO:0000256" key="5">
    <source>
        <dbReference type="ARBA" id="ARBA00023146"/>
    </source>
</evidence>
<evidence type="ECO:0000256" key="7">
    <source>
        <dbReference type="PIRSR" id="PIRSR001529-1"/>
    </source>
</evidence>
<dbReference type="RefSeq" id="WP_228615091.1">
    <property type="nucleotide sequence ID" value="NZ_QEFP02000003.1"/>
</dbReference>
<dbReference type="NCBIfam" id="TIGR00414">
    <property type="entry name" value="serS"/>
    <property type="match status" value="1"/>
</dbReference>
<keyword evidence="4 8" id="KW-0067">ATP-binding</keyword>
<dbReference type="InterPro" id="IPR006195">
    <property type="entry name" value="aa-tRNA-synth_II"/>
</dbReference>
<accession>A0A2T9WM10</accession>
<dbReference type="InterPro" id="IPR002314">
    <property type="entry name" value="aa-tRNA-synt_IIb"/>
</dbReference>
<gene>
    <name evidence="11" type="primary">serS</name>
    <name evidence="11" type="ORF">DDW03_000440</name>
    <name evidence="12" type="ORF">DDW03_00840</name>
</gene>
<evidence type="ECO:0000259" key="10">
    <source>
        <dbReference type="PROSITE" id="PS50862"/>
    </source>
</evidence>
<dbReference type="InterPro" id="IPR015866">
    <property type="entry name" value="Ser-tRNA-synth_1_N"/>
</dbReference>
<evidence type="ECO:0000256" key="9">
    <source>
        <dbReference type="SAM" id="Coils"/>
    </source>
</evidence>
<reference evidence="11" key="2">
    <citation type="submission" date="2017-05" db="EMBL/GenBank/DDBJ databases">
        <authorList>
            <person name="Munson-Mcgee J.H."/>
        </authorList>
    </citation>
    <scope>NUCLEOTIDE SEQUENCE</scope>
    <source>
        <strain evidence="11">SCGC AB-777_F03</strain>
    </source>
</reference>
<dbReference type="InterPro" id="IPR045864">
    <property type="entry name" value="aa-tRNA-synth_II/BPL/LPL"/>
</dbReference>
<dbReference type="Pfam" id="PF00587">
    <property type="entry name" value="tRNA-synt_2b"/>
    <property type="match status" value="1"/>
</dbReference>
<proteinExistence type="predicted"/>
<comment type="caution">
    <text evidence="12">The sequence shown here is derived from an EMBL/GenBank/DDBJ whole genome shotgun (WGS) entry which is preliminary data.</text>
</comment>
<name>A0A2T9WM10_NANST</name>
<evidence type="ECO:0000313" key="12">
    <source>
        <dbReference type="EMBL" id="PVU68871.1"/>
    </source>
</evidence>
<evidence type="ECO:0000313" key="11">
    <source>
        <dbReference type="EMBL" id="MCC5446875.1"/>
    </source>
</evidence>
<dbReference type="InterPro" id="IPR042103">
    <property type="entry name" value="SerRS_1_N_sf"/>
</dbReference>
<dbReference type="Pfam" id="PF02403">
    <property type="entry name" value="Seryl_tRNA_N"/>
    <property type="match status" value="1"/>
</dbReference>
<reference evidence="12" key="1">
    <citation type="journal article" date="2015" name="Appl. Environ. Microbiol.">
        <title>Nanoarchaeota, Their Sulfolobales Host, and Nanoarchaeota Virus Distribution across Yellowstone National Park Hot Springs.</title>
        <authorList>
            <person name="Munson-McGee J.H."/>
            <person name="Field E.K."/>
            <person name="Bateson M."/>
            <person name="Rooney C."/>
            <person name="Stepanauskas R."/>
            <person name="Young M.J."/>
        </authorList>
    </citation>
    <scope>NUCLEOTIDE SEQUENCE [LARGE SCALE GENOMIC DNA]</scope>
    <source>
        <strain evidence="12">SCGC AB-777_F03</strain>
    </source>
</reference>
<dbReference type="PRINTS" id="PR00981">
    <property type="entry name" value="TRNASYNTHSER"/>
</dbReference>
<dbReference type="GO" id="GO:0006434">
    <property type="term" value="P:seryl-tRNA aminoacylation"/>
    <property type="evidence" value="ECO:0007669"/>
    <property type="project" value="UniProtKB-UniRule"/>
</dbReference>
<dbReference type="Proteomes" id="UP000245509">
    <property type="component" value="Unassembled WGS sequence"/>
</dbReference>
<dbReference type="EMBL" id="QEFP01000002">
    <property type="protein sequence ID" value="PVU68871.1"/>
    <property type="molecule type" value="Genomic_DNA"/>
</dbReference>
<dbReference type="EC" id="6.1.1.11" evidence="1 6"/>
<feature type="binding site" evidence="8">
    <location>
        <begin position="453"/>
        <end position="456"/>
    </location>
    <ligand>
        <name>ATP</name>
        <dbReference type="ChEBI" id="CHEBI:30616"/>
    </ligand>
</feature>
<protein>
    <recommendedName>
        <fullName evidence="1 6">Serine--tRNA ligase</fullName>
        <ecNumber evidence="1 6">6.1.1.11</ecNumber>
    </recommendedName>
</protein>
<sequence>MGFPVDIDFLRNNVELYKETFRKRGLDESIVDRAIELDNKRRELQRELDKLRYKKNLLSKFYGSVIQYLNGKIDRNTLIKTAIEIGYDIHEGNVSEELLNKLKEDIKDLDEEIKKKEEEFNNVENNLIDLLWNFPNLLSKEVPVGDESKNTPVRFWGIPRVYDINLFKEQTEKFGWKIVELNEILNNREYEKYIKNRELLEELNKMLNDEEDFKEINFNDVLDFDKLNNDKIVVYKKVNHELKHQYDILKEFNLADTDIAGEVSGSRFYFEFNILSLLDLSLSMEGVKYMINKGYRFTIPPYMLKKDILEGIITLDDFADMMYKIDGEDLYLIGTAEHPITALYYNRIIEEEQLPIKIVGWSPCFRKEAGAHGKDTKGLFRLHQFHKIEQYIFCKPEDSEKYHRELIRNAEEFLEKLNISYRTVIIASMDMGKRNYKQYDIEGWFPGQNKYRELISGSNVTDWQSRRSNIRYRKKDNSLDYVHTLNCTLSAVQRTLTCIIENNYDYKNNRILIPGILRQYVGKDFITK</sequence>
<feature type="binding site" evidence="7">
    <location>
        <position position="389"/>
    </location>
    <ligand>
        <name>L-serine</name>
        <dbReference type="ChEBI" id="CHEBI:33384"/>
    </ligand>
</feature>
<keyword evidence="2 12" id="KW-0436">Ligase</keyword>
<dbReference type="GO" id="GO:0005737">
    <property type="term" value="C:cytoplasm"/>
    <property type="evidence" value="ECO:0007669"/>
    <property type="project" value="UniProtKB-UniRule"/>
</dbReference>
<dbReference type="GO" id="GO:0004828">
    <property type="term" value="F:serine-tRNA ligase activity"/>
    <property type="evidence" value="ECO:0007669"/>
    <property type="project" value="UniProtKB-UniRule"/>
</dbReference>
<feature type="coiled-coil region" evidence="9">
    <location>
        <begin position="92"/>
        <end position="133"/>
    </location>
</feature>
<reference evidence="12" key="3">
    <citation type="submission" date="2017-05" db="EMBL/GenBank/DDBJ databases">
        <authorList>
            <person name="Song R."/>
            <person name="Chenine A.L."/>
            <person name="Ruprecht R.M."/>
        </authorList>
    </citation>
    <scope>NUCLEOTIDE SEQUENCE</scope>
    <source>
        <strain evidence="12">SCGC AB-777_F03</strain>
    </source>
</reference>
<dbReference type="InterPro" id="IPR010978">
    <property type="entry name" value="tRNA-bd_arm"/>
</dbReference>
<evidence type="ECO:0000256" key="8">
    <source>
        <dbReference type="PIRSR" id="PIRSR001529-2"/>
    </source>
</evidence>
<organism evidence="12">
    <name type="scientific">Nanobsidianus stetteri</name>
    <dbReference type="NCBI Taxonomy" id="1294122"/>
    <lineage>
        <taxon>Archaea</taxon>
        <taxon>Nanobdellota</taxon>
        <taxon>Candidatus Nanoarchaeia</taxon>
        <taxon>Nanoarchaeales</taxon>
        <taxon>Nanopusillaceae</taxon>
        <taxon>Candidatus Nanobsidianus</taxon>
    </lineage>
</organism>
<dbReference type="PROSITE" id="PS50862">
    <property type="entry name" value="AA_TRNA_LIGASE_II"/>
    <property type="match status" value="1"/>
</dbReference>
<dbReference type="PIRSF" id="PIRSF001529">
    <property type="entry name" value="Ser-tRNA-synth_IIa"/>
    <property type="match status" value="1"/>
</dbReference>
<dbReference type="GO" id="GO:0005524">
    <property type="term" value="F:ATP binding"/>
    <property type="evidence" value="ECO:0007669"/>
    <property type="project" value="UniProtKB-KW"/>
</dbReference>
<dbReference type="SUPFAM" id="SSF46589">
    <property type="entry name" value="tRNA-binding arm"/>
    <property type="match status" value="1"/>
</dbReference>
<dbReference type="SUPFAM" id="SSF55681">
    <property type="entry name" value="Class II aaRS and biotin synthetases"/>
    <property type="match status" value="1"/>
</dbReference>
<feature type="binding site" evidence="7">
    <location>
        <position position="366"/>
    </location>
    <ligand>
        <name>L-serine</name>
        <dbReference type="ChEBI" id="CHEBI:33384"/>
    </ligand>
</feature>
<dbReference type="Gene3D" id="1.10.287.40">
    <property type="entry name" value="Serine-tRNA synthetase, tRNA binding domain"/>
    <property type="match status" value="1"/>
</dbReference>
<feature type="site" description="Important for serine binding" evidence="7">
    <location>
        <position position="488"/>
    </location>
</feature>
<keyword evidence="9" id="KW-0175">Coiled coil</keyword>
<reference evidence="11" key="4">
    <citation type="submission" date="2021-11" db="EMBL/GenBank/DDBJ databases">
        <authorList>
            <person name="Munson-Mcgee J."/>
            <person name="Field E."/>
            <person name="Bateson M."/>
            <person name="Rooney C."/>
            <person name="Stepanauskas R."/>
            <person name="Young M."/>
        </authorList>
    </citation>
    <scope>NUCLEOTIDE SEQUENCE</scope>
    <source>
        <strain evidence="11">SCGC AB-777_F03</strain>
    </source>
</reference>
<keyword evidence="3" id="KW-0547">Nucleotide-binding</keyword>
<feature type="binding site" evidence="7">
    <location>
        <position position="335"/>
    </location>
    <ligand>
        <name>L-serine</name>
        <dbReference type="ChEBI" id="CHEBI:33384"/>
    </ligand>
</feature>
<evidence type="ECO:0000256" key="3">
    <source>
        <dbReference type="ARBA" id="ARBA00022741"/>
    </source>
</evidence>
<feature type="binding site" evidence="8">
    <location>
        <begin position="366"/>
        <end position="368"/>
    </location>
    <ligand>
        <name>ATP</name>
        <dbReference type="ChEBI" id="CHEBI:30616"/>
    </ligand>
</feature>
<keyword evidence="5" id="KW-0030">Aminoacyl-tRNA synthetase</keyword>
<dbReference type="EMBL" id="QEFP02000003">
    <property type="protein sequence ID" value="MCC5446875.1"/>
    <property type="molecule type" value="Genomic_DNA"/>
</dbReference>
<evidence type="ECO:0000256" key="1">
    <source>
        <dbReference type="ARBA" id="ARBA00012840"/>
    </source>
</evidence>
<evidence type="ECO:0000256" key="6">
    <source>
        <dbReference type="NCBIfam" id="TIGR00414"/>
    </source>
</evidence>
<dbReference type="PANTHER" id="PTHR11778">
    <property type="entry name" value="SERYL-TRNA SYNTHETASE"/>
    <property type="match status" value="1"/>
</dbReference>
<evidence type="ECO:0000256" key="2">
    <source>
        <dbReference type="ARBA" id="ARBA00022598"/>
    </source>
</evidence>
<dbReference type="Gene3D" id="3.30.930.10">
    <property type="entry name" value="Bira Bifunctional Protein, Domain 2"/>
    <property type="match status" value="1"/>
</dbReference>
<dbReference type="AlphaFoldDB" id="A0A2T9WM10"/>
<feature type="binding site" evidence="7">
    <location>
        <position position="486"/>
    </location>
    <ligand>
        <name>L-serine</name>
        <dbReference type="ChEBI" id="CHEBI:33384"/>
    </ligand>
</feature>
<dbReference type="InterPro" id="IPR002317">
    <property type="entry name" value="Ser-tRNA-ligase_type_1"/>
</dbReference>